<dbReference type="EMBL" id="JARJCW010000003">
    <property type="protein sequence ID" value="KAJ7227358.1"/>
    <property type="molecule type" value="Genomic_DNA"/>
</dbReference>
<evidence type="ECO:0000313" key="3">
    <source>
        <dbReference type="Proteomes" id="UP001219525"/>
    </source>
</evidence>
<keyword evidence="1" id="KW-0175">Coiled coil</keyword>
<evidence type="ECO:0000256" key="1">
    <source>
        <dbReference type="SAM" id="Coils"/>
    </source>
</evidence>
<protein>
    <recommendedName>
        <fullName evidence="4">F-box domain-containing protein</fullName>
    </recommendedName>
</protein>
<dbReference type="InterPro" id="IPR032675">
    <property type="entry name" value="LRR_dom_sf"/>
</dbReference>
<name>A0AAD6YRU3_9AGAR</name>
<gene>
    <name evidence="2" type="ORF">GGX14DRAFT_386049</name>
</gene>
<reference evidence="2" key="1">
    <citation type="submission" date="2023-03" db="EMBL/GenBank/DDBJ databases">
        <title>Massive genome expansion in bonnet fungi (Mycena s.s.) driven by repeated elements and novel gene families across ecological guilds.</title>
        <authorList>
            <consortium name="Lawrence Berkeley National Laboratory"/>
            <person name="Harder C.B."/>
            <person name="Miyauchi S."/>
            <person name="Viragh M."/>
            <person name="Kuo A."/>
            <person name="Thoen E."/>
            <person name="Andreopoulos B."/>
            <person name="Lu D."/>
            <person name="Skrede I."/>
            <person name="Drula E."/>
            <person name="Henrissat B."/>
            <person name="Morin E."/>
            <person name="Kohler A."/>
            <person name="Barry K."/>
            <person name="LaButti K."/>
            <person name="Morin E."/>
            <person name="Salamov A."/>
            <person name="Lipzen A."/>
            <person name="Mereny Z."/>
            <person name="Hegedus B."/>
            <person name="Baldrian P."/>
            <person name="Stursova M."/>
            <person name="Weitz H."/>
            <person name="Taylor A."/>
            <person name="Grigoriev I.V."/>
            <person name="Nagy L.G."/>
            <person name="Martin F."/>
            <person name="Kauserud H."/>
        </authorList>
    </citation>
    <scope>NUCLEOTIDE SEQUENCE</scope>
    <source>
        <strain evidence="2">9144</strain>
    </source>
</reference>
<dbReference type="Proteomes" id="UP001219525">
    <property type="component" value="Unassembled WGS sequence"/>
</dbReference>
<proteinExistence type="predicted"/>
<evidence type="ECO:0000313" key="2">
    <source>
        <dbReference type="EMBL" id="KAJ7227358.1"/>
    </source>
</evidence>
<evidence type="ECO:0008006" key="4">
    <source>
        <dbReference type="Google" id="ProtNLM"/>
    </source>
</evidence>
<keyword evidence="3" id="KW-1185">Reference proteome</keyword>
<sequence length="584" mass="65857">MNVPPAGFLFNLFVSEEEAREVRENMEQNLLLMASIETEIAKTEAVLQQLVNKRSEAQKLLKSNSAPSETEARAIREIIITKERLMEQLEGEIAAAQDALNSLIESRAQASDSEGLSGALEKFDTDIECTRSVLKGLVEERDLTHHTLEAHRVLLSPIRRIPPEVLSEIFVYCLPNDTFIQASVAQCPLVLIQVSSSWRSTALATPALWASITVNISTKSCLPNPSLIKTWIARSGSCCLSFHIAESILKDYHNAEMITSASILELYAPHYHRWSSVRLEYQDWRIRTGFSNLPCDSGPPQALESLHLARDFWPESELDQGELDQLSLMLSAPRLRDCTWISNTYLGKLHAPFPQLAKLFLERPLGGKDFMHILNEGENIEMCQFFVLVSSGSLGPPTMPIVLRHNLRSLDLTADLFGRLFNELELPCLTHLSLKRFDNIPHPTPVWPHQEFMSLLTRSKCSLESISLSDMDITPNEMIDCLRHTSPSLEKLILTNDRRMRHTIINDDVLRLLTWVAPESGGSQLSICPRLSMVKFWDSHSSSDGVLADMMESRWKHRDGLKKARGEDRNAIQEAEKITIDAMA</sequence>
<feature type="coiled-coil region" evidence="1">
    <location>
        <begin position="33"/>
        <end position="106"/>
    </location>
</feature>
<dbReference type="Gene3D" id="1.20.1280.50">
    <property type="match status" value="1"/>
</dbReference>
<accession>A0AAD6YRU3</accession>
<comment type="caution">
    <text evidence="2">The sequence shown here is derived from an EMBL/GenBank/DDBJ whole genome shotgun (WGS) entry which is preliminary data.</text>
</comment>
<dbReference type="AlphaFoldDB" id="A0AAD6YRU3"/>
<dbReference type="Gene3D" id="3.80.10.10">
    <property type="entry name" value="Ribonuclease Inhibitor"/>
    <property type="match status" value="1"/>
</dbReference>
<organism evidence="2 3">
    <name type="scientific">Mycena pura</name>
    <dbReference type="NCBI Taxonomy" id="153505"/>
    <lineage>
        <taxon>Eukaryota</taxon>
        <taxon>Fungi</taxon>
        <taxon>Dikarya</taxon>
        <taxon>Basidiomycota</taxon>
        <taxon>Agaricomycotina</taxon>
        <taxon>Agaricomycetes</taxon>
        <taxon>Agaricomycetidae</taxon>
        <taxon>Agaricales</taxon>
        <taxon>Marasmiineae</taxon>
        <taxon>Mycenaceae</taxon>
        <taxon>Mycena</taxon>
    </lineage>
</organism>